<sequence>MTVLKASNVVKRFGKFTALDGDGVNIEDINFAKISVMTAIAPMLIVMAL</sequence>
<dbReference type="AlphaFoldDB" id="H5Y2Z0"/>
<dbReference type="EMBL" id="CM001441">
    <property type="protein sequence ID" value="EHQ88547.1"/>
    <property type="molecule type" value="Genomic_DNA"/>
</dbReference>
<name>H5Y2Z0_9FIRM</name>
<evidence type="ECO:0000313" key="1">
    <source>
        <dbReference type="EMBL" id="EHQ88547.1"/>
    </source>
</evidence>
<protein>
    <submittedName>
        <fullName evidence="1">Uncharacterized protein</fullName>
    </submittedName>
</protein>
<gene>
    <name evidence="1" type="ORF">DesyoDRAFT_1389</name>
</gene>
<reference evidence="1 2" key="1">
    <citation type="submission" date="2011-11" db="EMBL/GenBank/DDBJ databases">
        <title>The Noncontiguous Finished genome of Desulfosporosinus youngiae DSM 17734.</title>
        <authorList>
            <consortium name="US DOE Joint Genome Institute (JGI-PGF)"/>
            <person name="Lucas S."/>
            <person name="Han J."/>
            <person name="Lapidus A."/>
            <person name="Cheng J.-F."/>
            <person name="Goodwin L."/>
            <person name="Pitluck S."/>
            <person name="Peters L."/>
            <person name="Ovchinnikova G."/>
            <person name="Lu M."/>
            <person name="Land M.L."/>
            <person name="Hauser L."/>
            <person name="Pester M."/>
            <person name="Spring S."/>
            <person name="Ollivier B."/>
            <person name="Rattei T."/>
            <person name="Klenk H.-P."/>
            <person name="Wagner M."/>
            <person name="Loy A."/>
            <person name="Woyke T.J."/>
        </authorList>
    </citation>
    <scope>NUCLEOTIDE SEQUENCE [LARGE SCALE GENOMIC DNA]</scope>
    <source>
        <strain evidence="1 2">DSM 17734</strain>
    </source>
</reference>
<evidence type="ECO:0000313" key="2">
    <source>
        <dbReference type="Proteomes" id="UP000005104"/>
    </source>
</evidence>
<dbReference type="RefSeq" id="WP_007781081.1">
    <property type="nucleotide sequence ID" value="NZ_CM001441.1"/>
</dbReference>
<dbReference type="Proteomes" id="UP000005104">
    <property type="component" value="Chromosome"/>
</dbReference>
<dbReference type="HOGENOM" id="CLU_3134966_0_0_9"/>
<proteinExistence type="predicted"/>
<accession>H5Y2Z0</accession>
<keyword evidence="2" id="KW-1185">Reference proteome</keyword>
<organism evidence="1 2">
    <name type="scientific">Desulfosporosinus youngiae DSM 17734</name>
    <dbReference type="NCBI Taxonomy" id="768710"/>
    <lineage>
        <taxon>Bacteria</taxon>
        <taxon>Bacillati</taxon>
        <taxon>Bacillota</taxon>
        <taxon>Clostridia</taxon>
        <taxon>Eubacteriales</taxon>
        <taxon>Desulfitobacteriaceae</taxon>
        <taxon>Desulfosporosinus</taxon>
    </lineage>
</organism>